<evidence type="ECO:0000313" key="2">
    <source>
        <dbReference type="Proteomes" id="UP000030680"/>
    </source>
</evidence>
<organism evidence="1 2">
    <name type="scientific">Galdieria sulphuraria</name>
    <name type="common">Red alga</name>
    <dbReference type="NCBI Taxonomy" id="130081"/>
    <lineage>
        <taxon>Eukaryota</taxon>
        <taxon>Rhodophyta</taxon>
        <taxon>Bangiophyceae</taxon>
        <taxon>Galdieriales</taxon>
        <taxon>Galdieriaceae</taxon>
        <taxon>Galdieria</taxon>
    </lineage>
</organism>
<dbReference type="GeneID" id="17091188"/>
<gene>
    <name evidence="1" type="ORF">Gasu_03920</name>
</gene>
<protein>
    <submittedName>
        <fullName evidence="1">Uncharacterized protein</fullName>
    </submittedName>
</protein>
<sequence>MIANIMSKNQDAPYRPVTLTSRNLKVFDFLSFFLFYIGTVLSCNHRKTITFTSTFVHQRLKDEGTFPFFQVEESHQQRTQVHTI</sequence>
<dbReference type="RefSeq" id="XP_005709144.1">
    <property type="nucleotide sequence ID" value="XM_005709087.1"/>
</dbReference>
<dbReference type="AlphaFoldDB" id="M2Y9S1"/>
<name>M2Y9S1_GALSU</name>
<proteinExistence type="predicted"/>
<reference evidence="2" key="1">
    <citation type="journal article" date="2013" name="Science">
        <title>Gene transfer from bacteria and archaea facilitated evolution of an extremophilic eukaryote.</title>
        <authorList>
            <person name="Schonknecht G."/>
            <person name="Chen W.H."/>
            <person name="Ternes C.M."/>
            <person name="Barbier G.G."/>
            <person name="Shrestha R.P."/>
            <person name="Stanke M."/>
            <person name="Brautigam A."/>
            <person name="Baker B.J."/>
            <person name="Banfield J.F."/>
            <person name="Garavito R.M."/>
            <person name="Carr K."/>
            <person name="Wilkerson C."/>
            <person name="Rensing S.A."/>
            <person name="Gagneul D."/>
            <person name="Dickenson N.E."/>
            <person name="Oesterhelt C."/>
            <person name="Lercher M.J."/>
            <person name="Weber A.P."/>
        </authorList>
    </citation>
    <scope>NUCLEOTIDE SEQUENCE [LARGE SCALE GENOMIC DNA]</scope>
    <source>
        <strain evidence="2">074W</strain>
    </source>
</reference>
<dbReference type="Proteomes" id="UP000030680">
    <property type="component" value="Unassembled WGS sequence"/>
</dbReference>
<dbReference type="Gramene" id="EME32624">
    <property type="protein sequence ID" value="EME32624"/>
    <property type="gene ID" value="Gasu_03920"/>
</dbReference>
<evidence type="ECO:0000313" key="1">
    <source>
        <dbReference type="EMBL" id="EME32624.1"/>
    </source>
</evidence>
<dbReference type="EMBL" id="KB454485">
    <property type="protein sequence ID" value="EME32624.1"/>
    <property type="molecule type" value="Genomic_DNA"/>
</dbReference>
<accession>M2Y9S1</accession>
<keyword evidence="2" id="KW-1185">Reference proteome</keyword>
<dbReference type="KEGG" id="gsl:Gasu_03920"/>